<evidence type="ECO:0000313" key="2">
    <source>
        <dbReference type="EMBL" id="KAL2746750.1"/>
    </source>
</evidence>
<evidence type="ECO:0000313" key="3">
    <source>
        <dbReference type="Proteomes" id="UP001607303"/>
    </source>
</evidence>
<protein>
    <submittedName>
        <fullName evidence="2">Uncharacterized protein</fullName>
    </submittedName>
</protein>
<accession>A0ABD2CNR4</accession>
<sequence length="138" mass="15907">MTSAKELKARNLVRSERKMVPKGDEKFSSEPGKSTIGEFEEQSRQDQRWRWSRCRGGTLRNMRGSTVERLERKPCDLSLIGGARPADWLTRKTLAKNVTRRRRSKMVKEMSKGGVSIRTKLFRDSPQDISHFRAALKA</sequence>
<gene>
    <name evidence="2" type="ORF">V1477_005120</name>
</gene>
<proteinExistence type="predicted"/>
<comment type="caution">
    <text evidence="2">The sequence shown here is derived from an EMBL/GenBank/DDBJ whole genome shotgun (WGS) entry which is preliminary data.</text>
</comment>
<evidence type="ECO:0000256" key="1">
    <source>
        <dbReference type="SAM" id="MobiDB-lite"/>
    </source>
</evidence>
<name>A0ABD2CNR4_VESMC</name>
<feature type="compositionally biased region" description="Basic and acidic residues" evidence="1">
    <location>
        <begin position="1"/>
        <end position="28"/>
    </location>
</feature>
<keyword evidence="3" id="KW-1185">Reference proteome</keyword>
<dbReference type="EMBL" id="JAYRBN010000037">
    <property type="protein sequence ID" value="KAL2746750.1"/>
    <property type="molecule type" value="Genomic_DNA"/>
</dbReference>
<feature type="region of interest" description="Disordered" evidence="1">
    <location>
        <begin position="1"/>
        <end position="44"/>
    </location>
</feature>
<dbReference type="AlphaFoldDB" id="A0ABD2CNR4"/>
<reference evidence="2 3" key="1">
    <citation type="journal article" date="2024" name="Ann. Entomol. Soc. Am.">
        <title>Genomic analyses of the southern and eastern yellowjacket wasps (Hymenoptera: Vespidae) reveal evolutionary signatures of social life.</title>
        <authorList>
            <person name="Catto M.A."/>
            <person name="Caine P.B."/>
            <person name="Orr S.E."/>
            <person name="Hunt B.G."/>
            <person name="Goodisman M.A.D."/>
        </authorList>
    </citation>
    <scope>NUCLEOTIDE SEQUENCE [LARGE SCALE GENOMIC DNA]</scope>
    <source>
        <strain evidence="2">232</strain>
        <tissue evidence="2">Head and thorax</tissue>
    </source>
</reference>
<organism evidence="2 3">
    <name type="scientific">Vespula maculifrons</name>
    <name type="common">Eastern yellow jacket</name>
    <name type="synonym">Wasp</name>
    <dbReference type="NCBI Taxonomy" id="7453"/>
    <lineage>
        <taxon>Eukaryota</taxon>
        <taxon>Metazoa</taxon>
        <taxon>Ecdysozoa</taxon>
        <taxon>Arthropoda</taxon>
        <taxon>Hexapoda</taxon>
        <taxon>Insecta</taxon>
        <taxon>Pterygota</taxon>
        <taxon>Neoptera</taxon>
        <taxon>Endopterygota</taxon>
        <taxon>Hymenoptera</taxon>
        <taxon>Apocrita</taxon>
        <taxon>Aculeata</taxon>
        <taxon>Vespoidea</taxon>
        <taxon>Vespidae</taxon>
        <taxon>Vespinae</taxon>
        <taxon>Vespula</taxon>
    </lineage>
</organism>
<dbReference type="Proteomes" id="UP001607303">
    <property type="component" value="Unassembled WGS sequence"/>
</dbReference>